<evidence type="ECO:0000313" key="2">
    <source>
        <dbReference type="EMBL" id="PNX79150.1"/>
    </source>
</evidence>
<feature type="region of interest" description="Disordered" evidence="1">
    <location>
        <begin position="1"/>
        <end position="27"/>
    </location>
</feature>
<sequence length="57" mass="6613">MKEIHEYLPSFSLPPTPTTRTGLPWSPSNGSREKVWFEQLLHWELFVIDEGSVISNQ</sequence>
<name>A0A2K3LKS9_TRIPR</name>
<dbReference type="EMBL" id="ASHM01035394">
    <property type="protein sequence ID" value="PNX79150.1"/>
    <property type="molecule type" value="Genomic_DNA"/>
</dbReference>
<reference evidence="2 3" key="1">
    <citation type="journal article" date="2014" name="Am. J. Bot.">
        <title>Genome assembly and annotation for red clover (Trifolium pratense; Fabaceae).</title>
        <authorList>
            <person name="Istvanek J."/>
            <person name="Jaros M."/>
            <person name="Krenek A."/>
            <person name="Repkova J."/>
        </authorList>
    </citation>
    <scope>NUCLEOTIDE SEQUENCE [LARGE SCALE GENOMIC DNA]</scope>
    <source>
        <strain evidence="3">cv. Tatra</strain>
        <tissue evidence="2">Young leaves</tissue>
    </source>
</reference>
<gene>
    <name evidence="2" type="ORF">L195_g035134</name>
</gene>
<reference evidence="2 3" key="2">
    <citation type="journal article" date="2017" name="Front. Plant Sci.">
        <title>Gene Classification and Mining of Molecular Markers Useful in Red Clover (Trifolium pratense) Breeding.</title>
        <authorList>
            <person name="Istvanek J."/>
            <person name="Dluhosova J."/>
            <person name="Dluhos P."/>
            <person name="Patkova L."/>
            <person name="Nedelnik J."/>
            <person name="Repkova J."/>
        </authorList>
    </citation>
    <scope>NUCLEOTIDE SEQUENCE [LARGE SCALE GENOMIC DNA]</scope>
    <source>
        <strain evidence="3">cv. Tatra</strain>
        <tissue evidence="2">Young leaves</tissue>
    </source>
</reference>
<organism evidence="2 3">
    <name type="scientific">Trifolium pratense</name>
    <name type="common">Red clover</name>
    <dbReference type="NCBI Taxonomy" id="57577"/>
    <lineage>
        <taxon>Eukaryota</taxon>
        <taxon>Viridiplantae</taxon>
        <taxon>Streptophyta</taxon>
        <taxon>Embryophyta</taxon>
        <taxon>Tracheophyta</taxon>
        <taxon>Spermatophyta</taxon>
        <taxon>Magnoliopsida</taxon>
        <taxon>eudicotyledons</taxon>
        <taxon>Gunneridae</taxon>
        <taxon>Pentapetalae</taxon>
        <taxon>rosids</taxon>
        <taxon>fabids</taxon>
        <taxon>Fabales</taxon>
        <taxon>Fabaceae</taxon>
        <taxon>Papilionoideae</taxon>
        <taxon>50 kb inversion clade</taxon>
        <taxon>NPAAA clade</taxon>
        <taxon>Hologalegina</taxon>
        <taxon>IRL clade</taxon>
        <taxon>Trifolieae</taxon>
        <taxon>Trifolium</taxon>
    </lineage>
</organism>
<proteinExistence type="predicted"/>
<evidence type="ECO:0000256" key="1">
    <source>
        <dbReference type="SAM" id="MobiDB-lite"/>
    </source>
</evidence>
<dbReference type="Proteomes" id="UP000236291">
    <property type="component" value="Unassembled WGS sequence"/>
</dbReference>
<accession>A0A2K3LKS9</accession>
<evidence type="ECO:0000313" key="3">
    <source>
        <dbReference type="Proteomes" id="UP000236291"/>
    </source>
</evidence>
<comment type="caution">
    <text evidence="2">The sequence shown here is derived from an EMBL/GenBank/DDBJ whole genome shotgun (WGS) entry which is preliminary data.</text>
</comment>
<feature type="non-terminal residue" evidence="2">
    <location>
        <position position="57"/>
    </location>
</feature>
<dbReference type="AlphaFoldDB" id="A0A2K3LKS9"/>
<protein>
    <submittedName>
        <fullName evidence="2">Uncharacterized protein</fullName>
    </submittedName>
</protein>